<evidence type="ECO:0000256" key="1">
    <source>
        <dbReference type="ARBA" id="ARBA00004141"/>
    </source>
</evidence>
<dbReference type="InterPro" id="IPR018047">
    <property type="entry name" value="Ammonium_transpt_CS"/>
</dbReference>
<dbReference type="Pfam" id="PF00909">
    <property type="entry name" value="Ammonium_transp"/>
    <property type="match status" value="1"/>
</dbReference>
<comment type="subcellular location">
    <subcellularLocation>
        <location evidence="1">Membrane</location>
        <topology evidence="1">Multi-pass membrane protein</topology>
    </subcellularLocation>
</comment>
<feature type="domain" description="Ammonium transporter AmtB-like" evidence="9">
    <location>
        <begin position="1"/>
        <end position="214"/>
    </location>
</feature>
<feature type="non-terminal residue" evidence="10">
    <location>
        <position position="1"/>
    </location>
</feature>
<evidence type="ECO:0000256" key="5">
    <source>
        <dbReference type="ARBA" id="ARBA00022989"/>
    </source>
</evidence>
<keyword evidence="3" id="KW-0813">Transport</keyword>
<dbReference type="GO" id="GO:0005886">
    <property type="term" value="C:plasma membrane"/>
    <property type="evidence" value="ECO:0007669"/>
    <property type="project" value="TreeGrafter"/>
</dbReference>
<dbReference type="PANTHER" id="PTHR11730:SF6">
    <property type="entry name" value="AMMONIUM TRANSPORTER"/>
    <property type="match status" value="1"/>
</dbReference>
<organism evidence="10">
    <name type="scientific">Aureoumbra lagunensis</name>
    <dbReference type="NCBI Taxonomy" id="44058"/>
    <lineage>
        <taxon>Eukaryota</taxon>
        <taxon>Sar</taxon>
        <taxon>Stramenopiles</taxon>
        <taxon>Ochrophyta</taxon>
        <taxon>Pelagophyceae</taxon>
        <taxon>Pelagomonadales</taxon>
        <taxon>Aureoumbra</taxon>
    </lineage>
</organism>
<protein>
    <submittedName>
        <fullName evidence="10">Ammonium transporter 2</fullName>
    </submittedName>
</protein>
<evidence type="ECO:0000256" key="7">
    <source>
        <dbReference type="ARBA" id="ARBA00023177"/>
    </source>
</evidence>
<keyword evidence="5 8" id="KW-1133">Transmembrane helix</keyword>
<sequence length="221" mass="23902">MHAGFAMLEVGSVQIKNTGKILMKNIFDASVAGLFWWITGYGLAFGSDAFIETGKNGFAGGSGFLYAGIGSGDDASPLTNTPFAKTYGQAQWLFQWAFAGAAATIVSGAVAERCAMLSYFIYSCCITGFIYPIVVHMVWSEDGRFSAKRTTRLFGGCGMIDWAGSGVVHLTGGIAALIACIFVGPRTYRFGRHARHLQQQSQVFQTLGVLLLWVRLVWLQP</sequence>
<evidence type="ECO:0000256" key="3">
    <source>
        <dbReference type="ARBA" id="ARBA00022448"/>
    </source>
</evidence>
<keyword evidence="7" id="KW-0924">Ammonia transport</keyword>
<dbReference type="Gene3D" id="1.10.3430.10">
    <property type="entry name" value="Ammonium transporter AmtB like domains"/>
    <property type="match status" value="1"/>
</dbReference>
<dbReference type="InterPro" id="IPR024041">
    <property type="entry name" value="NH4_transpt_AmtB-like_dom"/>
</dbReference>
<evidence type="ECO:0000256" key="8">
    <source>
        <dbReference type="SAM" id="Phobius"/>
    </source>
</evidence>
<feature type="transmembrane region" description="Helical" evidence="8">
    <location>
        <begin position="159"/>
        <end position="183"/>
    </location>
</feature>
<reference evidence="10" key="1">
    <citation type="submission" date="2010-04" db="EMBL/GenBank/DDBJ databases">
        <title>Genetic analysis of nitrogen assimilation in Aureoumbra lagunensis (Pelagophyceae).</title>
        <authorList>
            <person name="Agostoni M."/>
            <person name="Erdner D."/>
        </authorList>
    </citation>
    <scope>NUCLEOTIDE SEQUENCE</scope>
</reference>
<dbReference type="PROSITE" id="PS01219">
    <property type="entry name" value="AMMONIUM_TRANSP"/>
    <property type="match status" value="1"/>
</dbReference>
<name>G4VV24_9STRA</name>
<evidence type="ECO:0000256" key="4">
    <source>
        <dbReference type="ARBA" id="ARBA00022692"/>
    </source>
</evidence>
<keyword evidence="6 8" id="KW-0472">Membrane</keyword>
<accession>G4VV24</accession>
<proteinExistence type="inferred from homology"/>
<dbReference type="EMBL" id="HM149525">
    <property type="protein sequence ID" value="AEE60799.1"/>
    <property type="molecule type" value="Genomic_DNA"/>
</dbReference>
<dbReference type="AlphaFoldDB" id="G4VV24"/>
<feature type="transmembrane region" description="Helical" evidence="8">
    <location>
        <begin position="92"/>
        <end position="112"/>
    </location>
</feature>
<keyword evidence="4 8" id="KW-0812">Transmembrane</keyword>
<dbReference type="GO" id="GO:0097272">
    <property type="term" value="P:ammonium homeostasis"/>
    <property type="evidence" value="ECO:0007669"/>
    <property type="project" value="TreeGrafter"/>
</dbReference>
<evidence type="ECO:0000259" key="9">
    <source>
        <dbReference type="Pfam" id="PF00909"/>
    </source>
</evidence>
<dbReference type="PANTHER" id="PTHR11730">
    <property type="entry name" value="AMMONIUM TRANSPORTER"/>
    <property type="match status" value="1"/>
</dbReference>
<evidence type="ECO:0000256" key="2">
    <source>
        <dbReference type="ARBA" id="ARBA00005887"/>
    </source>
</evidence>
<feature type="non-terminal residue" evidence="10">
    <location>
        <position position="221"/>
    </location>
</feature>
<dbReference type="GO" id="GO:0008519">
    <property type="term" value="F:ammonium channel activity"/>
    <property type="evidence" value="ECO:0007669"/>
    <property type="project" value="InterPro"/>
</dbReference>
<comment type="similarity">
    <text evidence="2">Belongs to the ammonia transporter channel (TC 1.A.11.2) family.</text>
</comment>
<evidence type="ECO:0000256" key="6">
    <source>
        <dbReference type="ARBA" id="ARBA00023136"/>
    </source>
</evidence>
<evidence type="ECO:0000313" key="10">
    <source>
        <dbReference type="EMBL" id="AEE60799.1"/>
    </source>
</evidence>
<dbReference type="InterPro" id="IPR029020">
    <property type="entry name" value="Ammonium/urea_transptr"/>
</dbReference>
<dbReference type="SUPFAM" id="SSF111352">
    <property type="entry name" value="Ammonium transporter"/>
    <property type="match status" value="1"/>
</dbReference>
<feature type="transmembrane region" description="Helical" evidence="8">
    <location>
        <begin position="119"/>
        <end position="139"/>
    </location>
</feature>